<dbReference type="CDD" id="cd02440">
    <property type="entry name" value="AdoMet_MTases"/>
    <property type="match status" value="1"/>
</dbReference>
<dbReference type="Gene3D" id="3.40.50.150">
    <property type="entry name" value="Vaccinia Virus protein VP39"/>
    <property type="match status" value="1"/>
</dbReference>
<keyword evidence="3" id="KW-1185">Reference proteome</keyword>
<gene>
    <name evidence="2" type="ORF">GCM10008096_30250</name>
</gene>
<feature type="region of interest" description="Disordered" evidence="1">
    <location>
        <begin position="91"/>
        <end position="121"/>
    </location>
</feature>
<protein>
    <submittedName>
        <fullName evidence="2">Trans-aconitate methyltransferase</fullName>
    </submittedName>
</protein>
<dbReference type="GO" id="GO:0032259">
    <property type="term" value="P:methylation"/>
    <property type="evidence" value="ECO:0007669"/>
    <property type="project" value="UniProtKB-KW"/>
</dbReference>
<dbReference type="InterPro" id="IPR023149">
    <property type="entry name" value="Trans_acon_MeTrfase_C"/>
</dbReference>
<keyword evidence="2" id="KW-0489">Methyltransferase</keyword>
<dbReference type="InterPro" id="IPR029063">
    <property type="entry name" value="SAM-dependent_MTases_sf"/>
</dbReference>
<organism evidence="2 3">
    <name type="scientific">Zhihengliuella salsuginis</name>
    <dbReference type="NCBI Taxonomy" id="578222"/>
    <lineage>
        <taxon>Bacteria</taxon>
        <taxon>Bacillati</taxon>
        <taxon>Actinomycetota</taxon>
        <taxon>Actinomycetes</taxon>
        <taxon>Micrococcales</taxon>
        <taxon>Micrococcaceae</taxon>
        <taxon>Zhihengliuella</taxon>
    </lineage>
</organism>
<dbReference type="PANTHER" id="PTHR43861">
    <property type="entry name" value="TRANS-ACONITATE 2-METHYLTRANSFERASE-RELATED"/>
    <property type="match status" value="1"/>
</dbReference>
<dbReference type="SUPFAM" id="SSF53335">
    <property type="entry name" value="S-adenosyl-L-methionine-dependent methyltransferases"/>
    <property type="match status" value="1"/>
</dbReference>
<accession>A0ABQ3GMM1</accession>
<evidence type="ECO:0000313" key="2">
    <source>
        <dbReference type="EMBL" id="GHD13727.1"/>
    </source>
</evidence>
<sequence length="291" mass="31949">MIPAYPRCGRPSRYARGMAPTTSWNPETYLRYADDRQRPFFDLTARITAENPRTVVDLGCGPGHLTRSLARRWPSARVLGLDSSEAMLSAARGPVGSDGEGDADTPAPEFELQDAGSYEPTPETDVLITNAMLQWVPDHLALVRRWLERLPGGAWFAAQVPGNFAAYSHRILREIATGDRWAQPLRGVLQHDVVHGPGEYLRALHDAGFAADAWETTYQHVLSGPDPVLEWVRGTALRPVLNALGEADGAAFESEYASRLREAYPATTGPDGAPVTLFPFRRVFCVGRKVG</sequence>
<dbReference type="Gene3D" id="1.10.150.290">
    <property type="entry name" value="S-adenosyl-L-methionine-dependent methyltransferases"/>
    <property type="match status" value="1"/>
</dbReference>
<dbReference type="Pfam" id="PF13489">
    <property type="entry name" value="Methyltransf_23"/>
    <property type="match status" value="1"/>
</dbReference>
<comment type="caution">
    <text evidence="2">The sequence shown here is derived from an EMBL/GenBank/DDBJ whole genome shotgun (WGS) entry which is preliminary data.</text>
</comment>
<evidence type="ECO:0000313" key="3">
    <source>
        <dbReference type="Proteomes" id="UP000642819"/>
    </source>
</evidence>
<keyword evidence="2" id="KW-0808">Transferase</keyword>
<evidence type="ECO:0000256" key="1">
    <source>
        <dbReference type="SAM" id="MobiDB-lite"/>
    </source>
</evidence>
<dbReference type="EMBL" id="BMXK01000020">
    <property type="protein sequence ID" value="GHD13727.1"/>
    <property type="molecule type" value="Genomic_DNA"/>
</dbReference>
<name>A0ABQ3GMM1_9MICC</name>
<dbReference type="GO" id="GO:0008168">
    <property type="term" value="F:methyltransferase activity"/>
    <property type="evidence" value="ECO:0007669"/>
    <property type="project" value="UniProtKB-KW"/>
</dbReference>
<dbReference type="PANTHER" id="PTHR43861:SF1">
    <property type="entry name" value="TRANS-ACONITATE 2-METHYLTRANSFERASE"/>
    <property type="match status" value="1"/>
</dbReference>
<dbReference type="Proteomes" id="UP000642819">
    <property type="component" value="Unassembled WGS sequence"/>
</dbReference>
<reference evidence="3" key="1">
    <citation type="journal article" date="2019" name="Int. J. Syst. Evol. Microbiol.">
        <title>The Global Catalogue of Microorganisms (GCM) 10K type strain sequencing project: providing services to taxonomists for standard genome sequencing and annotation.</title>
        <authorList>
            <consortium name="The Broad Institute Genomics Platform"/>
            <consortium name="The Broad Institute Genome Sequencing Center for Infectious Disease"/>
            <person name="Wu L."/>
            <person name="Ma J."/>
        </authorList>
    </citation>
    <scope>NUCLEOTIDE SEQUENCE [LARGE SCALE GENOMIC DNA]</scope>
    <source>
        <strain evidence="3">KCTC 19466</strain>
    </source>
</reference>
<proteinExistence type="predicted"/>